<dbReference type="Gene3D" id="1.20.120.330">
    <property type="entry name" value="Nucleotidyltransferases domain 2"/>
    <property type="match status" value="1"/>
</dbReference>
<dbReference type="SUPFAM" id="SSF81593">
    <property type="entry name" value="Nucleotidyltransferase substrate binding subunit/domain"/>
    <property type="match status" value="1"/>
</dbReference>
<comment type="caution">
    <text evidence="2">The sequence shown here is derived from an EMBL/GenBank/DDBJ whole genome shotgun (WGS) entry which is preliminary data.</text>
</comment>
<evidence type="ECO:0000313" key="2">
    <source>
        <dbReference type="EMBL" id="GBR75848.1"/>
    </source>
</evidence>
<dbReference type="Pfam" id="PF05168">
    <property type="entry name" value="HEPN"/>
    <property type="match status" value="1"/>
</dbReference>
<protein>
    <submittedName>
        <fullName evidence="2">HEPN domain-containing protein</fullName>
    </submittedName>
</protein>
<organism evidence="2 3">
    <name type="scientific">Candidatus Termititenax persephonae</name>
    <dbReference type="NCBI Taxonomy" id="2218525"/>
    <lineage>
        <taxon>Bacteria</taxon>
        <taxon>Bacillati</taxon>
        <taxon>Candidatus Margulisiibacteriota</taxon>
        <taxon>Candidatus Termititenacia</taxon>
        <taxon>Candidatus Termititenacales</taxon>
        <taxon>Candidatus Termititenacaceae</taxon>
        <taxon>Candidatus Termititenax</taxon>
    </lineage>
</organism>
<dbReference type="InterPro" id="IPR007842">
    <property type="entry name" value="HEPN_dom"/>
</dbReference>
<proteinExistence type="predicted"/>
<evidence type="ECO:0000313" key="3">
    <source>
        <dbReference type="Proteomes" id="UP000275925"/>
    </source>
</evidence>
<keyword evidence="3" id="KW-1185">Reference proteome</keyword>
<feature type="domain" description="HEPN" evidence="1">
    <location>
        <begin position="19"/>
        <end position="127"/>
    </location>
</feature>
<reference evidence="2 3" key="1">
    <citation type="journal article" date="2019" name="ISME J.">
        <title>Genome analyses of uncultured TG2/ZB3 bacteria in 'Margulisbacteria' specifically attached to ectosymbiotic spirochetes of protists in the termite gut.</title>
        <authorList>
            <person name="Utami Y.D."/>
            <person name="Kuwahara H."/>
            <person name="Igai K."/>
            <person name="Murakami T."/>
            <person name="Sugaya K."/>
            <person name="Morikawa T."/>
            <person name="Nagura Y."/>
            <person name="Yuki M."/>
            <person name="Deevong P."/>
            <person name="Inoue T."/>
            <person name="Kihara K."/>
            <person name="Lo N."/>
            <person name="Yamada A."/>
            <person name="Ohkuma M."/>
            <person name="Hongoh Y."/>
        </authorList>
    </citation>
    <scope>NUCLEOTIDE SEQUENCE [LARGE SCALE GENOMIC DNA]</scope>
    <source>
        <strain evidence="2">NkOx7-02</strain>
    </source>
</reference>
<dbReference type="Proteomes" id="UP000275925">
    <property type="component" value="Unassembled WGS sequence"/>
</dbReference>
<sequence>MRGKELFYMTEIDIVQEWLKLALNDLLVAKNCLAMRPQQIEIACYHCQQSAEKALKGCILWLYEIEPPKVHNLVQLYQQCLAKDADFATILTSCSDLTAYGTIPRYPHEMALDEVEAVSAVKNAQKVYEFCLAKIPAAH</sequence>
<gene>
    <name evidence="2" type="ORF">NO2_0480</name>
</gene>
<dbReference type="SMART" id="SM00748">
    <property type="entry name" value="HEPN"/>
    <property type="match status" value="1"/>
</dbReference>
<accession>A0A388TFL1</accession>
<evidence type="ECO:0000259" key="1">
    <source>
        <dbReference type="SMART" id="SM00748"/>
    </source>
</evidence>
<dbReference type="AlphaFoldDB" id="A0A388TFL1"/>
<dbReference type="EMBL" id="BGZO01000008">
    <property type="protein sequence ID" value="GBR75848.1"/>
    <property type="molecule type" value="Genomic_DNA"/>
</dbReference>
<name>A0A388TFL1_9BACT</name>